<dbReference type="Proteomes" id="UP000076842">
    <property type="component" value="Unassembled WGS sequence"/>
</dbReference>
<protein>
    <recommendedName>
        <fullName evidence="1">DUF3074 domain-containing protein</fullName>
    </recommendedName>
</protein>
<dbReference type="InParanoid" id="A0A165GPL7"/>
<reference evidence="2 3" key="1">
    <citation type="journal article" date="2016" name="Mol. Biol. Evol.">
        <title>Comparative Genomics of Early-Diverging Mushroom-Forming Fungi Provides Insights into the Origins of Lignocellulose Decay Capabilities.</title>
        <authorList>
            <person name="Nagy L.G."/>
            <person name="Riley R."/>
            <person name="Tritt A."/>
            <person name="Adam C."/>
            <person name="Daum C."/>
            <person name="Floudas D."/>
            <person name="Sun H."/>
            <person name="Yadav J.S."/>
            <person name="Pangilinan J."/>
            <person name="Larsson K.H."/>
            <person name="Matsuura K."/>
            <person name="Barry K."/>
            <person name="Labutti K."/>
            <person name="Kuo R."/>
            <person name="Ohm R.A."/>
            <person name="Bhattacharya S.S."/>
            <person name="Shirouzu T."/>
            <person name="Yoshinaga Y."/>
            <person name="Martin F.M."/>
            <person name="Grigoriev I.V."/>
            <person name="Hibbett D.S."/>
        </authorList>
    </citation>
    <scope>NUCLEOTIDE SEQUENCE [LARGE SCALE GENOMIC DNA]</scope>
    <source>
        <strain evidence="2 3">HHB12733</strain>
    </source>
</reference>
<feature type="non-terminal residue" evidence="2">
    <location>
        <position position="212"/>
    </location>
</feature>
<dbReference type="PANTHER" id="PTHR40370:SF1">
    <property type="entry name" value="DUF3074 DOMAIN-CONTAINING PROTEIN"/>
    <property type="match status" value="1"/>
</dbReference>
<proteinExistence type="predicted"/>
<dbReference type="EMBL" id="KV423952">
    <property type="protein sequence ID" value="KZT58316.1"/>
    <property type="molecule type" value="Genomic_DNA"/>
</dbReference>
<evidence type="ECO:0000313" key="3">
    <source>
        <dbReference type="Proteomes" id="UP000076842"/>
    </source>
</evidence>
<evidence type="ECO:0000259" key="1">
    <source>
        <dbReference type="Pfam" id="PF11274"/>
    </source>
</evidence>
<name>A0A165GPL7_9BASI</name>
<dbReference type="Gene3D" id="3.30.530.20">
    <property type="match status" value="1"/>
</dbReference>
<dbReference type="InterPro" id="IPR024500">
    <property type="entry name" value="DUF3074"/>
</dbReference>
<dbReference type="PANTHER" id="PTHR40370">
    <property type="entry name" value="EXPRESSED PROTEIN"/>
    <property type="match status" value="1"/>
</dbReference>
<feature type="non-terminal residue" evidence="2">
    <location>
        <position position="1"/>
    </location>
</feature>
<dbReference type="Pfam" id="PF11274">
    <property type="entry name" value="DUF3074"/>
    <property type="match status" value="1"/>
</dbReference>
<dbReference type="InterPro" id="IPR023393">
    <property type="entry name" value="START-like_dom_sf"/>
</dbReference>
<keyword evidence="3" id="KW-1185">Reference proteome</keyword>
<feature type="domain" description="DUF3074" evidence="1">
    <location>
        <begin position="46"/>
        <end position="211"/>
    </location>
</feature>
<sequence length="212" mass="23204">VLRSASALLDSSASWKPHKKFHRGLVSTLSRRDRAPAGGGQRAPAWHVRVSEHSKAGDGQGGEGFADLWWALGVDHSLHEQEYVPELKRATLLRTFEPGRAEAWALYYTFPPPISPRTFTVLVLISPPSSAPSGPADAQEAQEALIVSLPYTPSPEEEKLLKKSVRGKYCSIERIRQLGNGKTEWRMAVQSTTMGAIPGWVQELGVPGKISD</sequence>
<dbReference type="OrthoDB" id="6423603at2759"/>
<organism evidence="2 3">
    <name type="scientific">Calocera cornea HHB12733</name>
    <dbReference type="NCBI Taxonomy" id="1353952"/>
    <lineage>
        <taxon>Eukaryota</taxon>
        <taxon>Fungi</taxon>
        <taxon>Dikarya</taxon>
        <taxon>Basidiomycota</taxon>
        <taxon>Agaricomycotina</taxon>
        <taxon>Dacrymycetes</taxon>
        <taxon>Dacrymycetales</taxon>
        <taxon>Dacrymycetaceae</taxon>
        <taxon>Calocera</taxon>
    </lineage>
</organism>
<dbReference type="AlphaFoldDB" id="A0A165GPL7"/>
<accession>A0A165GPL7</accession>
<dbReference type="SUPFAM" id="SSF55961">
    <property type="entry name" value="Bet v1-like"/>
    <property type="match status" value="1"/>
</dbReference>
<evidence type="ECO:0000313" key="2">
    <source>
        <dbReference type="EMBL" id="KZT58316.1"/>
    </source>
</evidence>
<gene>
    <name evidence="2" type="ORF">CALCODRAFT_403351</name>
</gene>